<dbReference type="InterPro" id="IPR011990">
    <property type="entry name" value="TPR-like_helical_dom_sf"/>
</dbReference>
<keyword evidence="2" id="KW-0201">Cytochrome c-type biogenesis</keyword>
<gene>
    <name evidence="7" type="ORF">DFR46_0790</name>
</gene>
<feature type="chain" id="PRO_5017599867" evidence="5">
    <location>
        <begin position="21"/>
        <end position="309"/>
    </location>
</feature>
<evidence type="ECO:0000256" key="4">
    <source>
        <dbReference type="PROSITE-ProRule" id="PRU00339"/>
    </source>
</evidence>
<dbReference type="Gene3D" id="1.25.40.10">
    <property type="entry name" value="Tetratricopeptide repeat domain"/>
    <property type="match status" value="2"/>
</dbReference>
<dbReference type="InterPro" id="IPR056413">
    <property type="entry name" value="TPR_CcmH_CycH"/>
</dbReference>
<dbReference type="OrthoDB" id="9815847at2"/>
<protein>
    <submittedName>
        <fullName evidence="7">Cytochrome c-type biogenesis protein CcmH</fullName>
    </submittedName>
</protein>
<dbReference type="SUPFAM" id="SSF48452">
    <property type="entry name" value="TPR-like"/>
    <property type="match status" value="1"/>
</dbReference>
<accession>A0A3D9FD88</accession>
<proteinExistence type="predicted"/>
<dbReference type="InterPro" id="IPR051263">
    <property type="entry name" value="C-type_cytochrome_biogenesis"/>
</dbReference>
<keyword evidence="3 4" id="KW-0802">TPR repeat</keyword>
<dbReference type="Pfam" id="PF23914">
    <property type="entry name" value="TPR_CcmH_CycH"/>
    <property type="match status" value="1"/>
</dbReference>
<organism evidence="7 8">
    <name type="scientific">Parasphingopyxis lamellibrachiae</name>
    <dbReference type="NCBI Taxonomy" id="680125"/>
    <lineage>
        <taxon>Bacteria</taxon>
        <taxon>Pseudomonadati</taxon>
        <taxon>Pseudomonadota</taxon>
        <taxon>Alphaproteobacteria</taxon>
        <taxon>Sphingomonadales</taxon>
        <taxon>Sphingomonadaceae</taxon>
        <taxon>Parasphingopyxis</taxon>
    </lineage>
</organism>
<dbReference type="InterPro" id="IPR019734">
    <property type="entry name" value="TPR_rpt"/>
</dbReference>
<evidence type="ECO:0000256" key="3">
    <source>
        <dbReference type="ARBA" id="ARBA00022803"/>
    </source>
</evidence>
<dbReference type="AlphaFoldDB" id="A0A3D9FD88"/>
<dbReference type="SMART" id="SM00028">
    <property type="entry name" value="TPR"/>
    <property type="match status" value="2"/>
</dbReference>
<evidence type="ECO:0000259" key="6">
    <source>
        <dbReference type="Pfam" id="PF23914"/>
    </source>
</evidence>
<name>A0A3D9FD88_9SPHN</name>
<dbReference type="Proteomes" id="UP000256310">
    <property type="component" value="Unassembled WGS sequence"/>
</dbReference>
<feature type="repeat" description="TPR" evidence="4">
    <location>
        <begin position="67"/>
        <end position="100"/>
    </location>
</feature>
<dbReference type="PANTHER" id="PTHR47870:SF1">
    <property type="entry name" value="CYTOCHROME C-TYPE BIOGENESIS PROTEIN CCMH"/>
    <property type="match status" value="1"/>
</dbReference>
<evidence type="ECO:0000256" key="1">
    <source>
        <dbReference type="ARBA" id="ARBA00022737"/>
    </source>
</evidence>
<evidence type="ECO:0000256" key="5">
    <source>
        <dbReference type="SAM" id="SignalP"/>
    </source>
</evidence>
<keyword evidence="1" id="KW-0677">Repeat</keyword>
<evidence type="ECO:0000256" key="2">
    <source>
        <dbReference type="ARBA" id="ARBA00022748"/>
    </source>
</evidence>
<feature type="domain" description="Cytochrome c-type biogenesis protein H TPR" evidence="6">
    <location>
        <begin position="39"/>
        <end position="166"/>
    </location>
</feature>
<sequence length="309" mass="32611">MARYALIAAAAVATFSIGFAIARGDDRGAAVSGAPEGTDQAAAMGNAELAQAIPQLEARLEANPEDEEGWALLGLSYFQTGRYPEAARAYGQASELNPTLARYHAARGEALALAADEGFPEEAQQAFARALELDPADPRARYFEGVRKDIAGDHAGAIDDWIALLGDTPAGAPWEPDLRRLIAEVSAEHDIDVEGRVPPPGTRAQTNVPAAATQAIPGPSPAEMRAASNLPQGQQDMMIEDMVNGLDQRLTANPNDPDGWIMLMRSRMQLGQSAQAGGAWRRAREAVAGNSAQLERINAAARALGVPEA</sequence>
<comment type="caution">
    <text evidence="7">The sequence shown here is derived from an EMBL/GenBank/DDBJ whole genome shotgun (WGS) entry which is preliminary data.</text>
</comment>
<feature type="signal peptide" evidence="5">
    <location>
        <begin position="1"/>
        <end position="20"/>
    </location>
</feature>
<dbReference type="PANTHER" id="PTHR47870">
    <property type="entry name" value="CYTOCHROME C-TYPE BIOGENESIS PROTEIN CCMH"/>
    <property type="match status" value="1"/>
</dbReference>
<evidence type="ECO:0000313" key="7">
    <source>
        <dbReference type="EMBL" id="RED15784.1"/>
    </source>
</evidence>
<reference evidence="7 8" key="1">
    <citation type="submission" date="2018-07" db="EMBL/GenBank/DDBJ databases">
        <title>Genomic Encyclopedia of Type Strains, Phase IV (KMG-IV): sequencing the most valuable type-strain genomes for metagenomic binning, comparative biology and taxonomic classification.</title>
        <authorList>
            <person name="Goeker M."/>
        </authorList>
    </citation>
    <scope>NUCLEOTIDE SEQUENCE [LARGE SCALE GENOMIC DNA]</scope>
    <source>
        <strain evidence="7 8">DSM 26725</strain>
    </source>
</reference>
<evidence type="ECO:0000313" key="8">
    <source>
        <dbReference type="Proteomes" id="UP000256310"/>
    </source>
</evidence>
<keyword evidence="5" id="KW-0732">Signal</keyword>
<dbReference type="EMBL" id="QRDP01000004">
    <property type="protein sequence ID" value="RED15784.1"/>
    <property type="molecule type" value="Genomic_DNA"/>
</dbReference>
<dbReference type="PROSITE" id="PS50005">
    <property type="entry name" value="TPR"/>
    <property type="match status" value="1"/>
</dbReference>
<dbReference type="GO" id="GO:0017004">
    <property type="term" value="P:cytochrome complex assembly"/>
    <property type="evidence" value="ECO:0007669"/>
    <property type="project" value="UniProtKB-KW"/>
</dbReference>
<keyword evidence="8" id="KW-1185">Reference proteome</keyword>